<gene>
    <name evidence="4" type="ORF">LPJ53_006134</name>
</gene>
<organism evidence="4 5">
    <name type="scientific">Coemansia erecta</name>
    <dbReference type="NCBI Taxonomy" id="147472"/>
    <lineage>
        <taxon>Eukaryota</taxon>
        <taxon>Fungi</taxon>
        <taxon>Fungi incertae sedis</taxon>
        <taxon>Zoopagomycota</taxon>
        <taxon>Kickxellomycotina</taxon>
        <taxon>Kickxellomycetes</taxon>
        <taxon>Kickxellales</taxon>
        <taxon>Kickxellaceae</taxon>
        <taxon>Coemansia</taxon>
    </lineage>
</organism>
<dbReference type="Pfam" id="PF17244">
    <property type="entry name" value="CDC24_OB3"/>
    <property type="match status" value="1"/>
</dbReference>
<feature type="domain" description="Cell division control protein 24 OB" evidence="3">
    <location>
        <begin position="3"/>
        <end position="63"/>
    </location>
</feature>
<feature type="domain" description="Cell division control protein 24 OB" evidence="2">
    <location>
        <begin position="136"/>
        <end position="210"/>
    </location>
</feature>
<evidence type="ECO:0000259" key="2">
    <source>
        <dbReference type="Pfam" id="PF17245"/>
    </source>
</evidence>
<dbReference type="AlphaFoldDB" id="A0A9W7XQZ0"/>
<proteinExistence type="predicted"/>
<evidence type="ECO:0000259" key="1">
    <source>
        <dbReference type="Pfam" id="PF17244"/>
    </source>
</evidence>
<dbReference type="PANTHER" id="PTHR36033:SF1">
    <property type="entry name" value="NUCLEIC ACID-BINDING PROTEINS SUPERFAMILY"/>
    <property type="match status" value="1"/>
</dbReference>
<reference evidence="4" key="1">
    <citation type="submission" date="2022-07" db="EMBL/GenBank/DDBJ databases">
        <title>Phylogenomic reconstructions and comparative analyses of Kickxellomycotina fungi.</title>
        <authorList>
            <person name="Reynolds N.K."/>
            <person name="Stajich J.E."/>
            <person name="Barry K."/>
            <person name="Grigoriev I.V."/>
            <person name="Crous P."/>
            <person name="Smith M.E."/>
        </authorList>
    </citation>
    <scope>NUCLEOTIDE SEQUENCE</scope>
    <source>
        <strain evidence="4">NBRC 32514</strain>
    </source>
</reference>
<accession>A0A9W7XQZ0</accession>
<dbReference type="Pfam" id="PF17245">
    <property type="entry name" value="CDC24_OB2"/>
    <property type="match status" value="1"/>
</dbReference>
<name>A0A9W7XQZ0_9FUNG</name>
<dbReference type="Proteomes" id="UP001149813">
    <property type="component" value="Unassembled WGS sequence"/>
</dbReference>
<dbReference type="InterPro" id="IPR035203">
    <property type="entry name" value="Cdc24_OB3"/>
</dbReference>
<dbReference type="OrthoDB" id="10265890at2759"/>
<dbReference type="EMBL" id="JANBOJ010000522">
    <property type="protein sequence ID" value="KAJ1719024.1"/>
    <property type="molecule type" value="Genomic_DNA"/>
</dbReference>
<dbReference type="InterPro" id="IPR035200">
    <property type="entry name" value="Cdc24_OB2"/>
</dbReference>
<protein>
    <submittedName>
        <fullName evidence="4">Uncharacterized protein</fullName>
    </submittedName>
</protein>
<keyword evidence="5" id="KW-1185">Reference proteome</keyword>
<feature type="domain" description="Cell division control protein 24 OB" evidence="1">
    <location>
        <begin position="380"/>
        <end position="624"/>
    </location>
</feature>
<dbReference type="InterPro" id="IPR035201">
    <property type="entry name" value="Cdc24_OB1"/>
</dbReference>
<evidence type="ECO:0000259" key="3">
    <source>
        <dbReference type="Pfam" id="PF17246"/>
    </source>
</evidence>
<comment type="caution">
    <text evidence="4">The sequence shown here is derived from an EMBL/GenBank/DDBJ whole genome shotgun (WGS) entry which is preliminary data.</text>
</comment>
<evidence type="ECO:0000313" key="5">
    <source>
        <dbReference type="Proteomes" id="UP001149813"/>
    </source>
</evidence>
<sequence length="673" mass="74035">MDIQQTIDELRDELVQTVQAASRDEIAWSWVAKAVARILHEHSTGVSRTVLLTELESQWYAEVSSDLNQSGVVRTVAPFFHNAGSTAPPESTVFGLKINNTWKLKHTDFWIWQVSGAPDPENAGSNVAGARDLKKRNTADKQADLFVHQRYYPMLSACEFDGFFSNMRTMLATRLSIADRGGGASGFPVRTLLPTTSLAFVLRLKDDQNLSKLLRRHTDEALMRDIFGVEYTGTRFRKCGQPAFSVDQIWCKVEAIHMPQMRMHDGRKMHVQEVECFYEQNTAGESQVVVLEFWDADMAMVRLFNSGDYLGLLCPNVLARDAAGVPTRVDYGANAIAFCMKGISRYPSTSITQTAIARNDLGFFDYSNYAHRVRLSELCSDIMHLDLLAHVKQISHNLPFSRGDDGEEDRYVVKLEDASVDVERDVTLWGELSSQCTRFKSGHLVLLTNLETNTEGEPGDSDLKINGSIEIDSTVFNLSTLPGMLTSPGLRTYTSLAALPSKGSRFIKARVTKTVAAPTGLCDARDRLQATTLVHDACGWPVGFSSGSSGTGTQEVITGPTDMYVFDCTGCRRMRLPEGEVVSAFSICANVDDGTAVRETHVDALAASRLLVLTAVQFLELPSAAEQTSALARAVGKEIVSAVSMYADLCDQTNAMRIDVLCPAEDVGVTDDI</sequence>
<dbReference type="Pfam" id="PF17246">
    <property type="entry name" value="CDC24_OB1"/>
    <property type="match status" value="1"/>
</dbReference>
<evidence type="ECO:0000313" key="4">
    <source>
        <dbReference type="EMBL" id="KAJ1719024.1"/>
    </source>
</evidence>
<dbReference type="PANTHER" id="PTHR36033">
    <property type="entry name" value="NUCLEIC ACID-BINDING PROTEINS SUPERFAMILY"/>
    <property type="match status" value="1"/>
</dbReference>